<keyword evidence="1" id="KW-0378">Hydrolase</keyword>
<dbReference type="Proteomes" id="UP000284416">
    <property type="component" value="Unassembled WGS sequence"/>
</dbReference>
<dbReference type="RefSeq" id="WP_118924714.1">
    <property type="nucleotide sequence ID" value="NZ_QWEG01000024.1"/>
</dbReference>
<dbReference type="Gene3D" id="3.20.20.150">
    <property type="entry name" value="Divalent-metal-dependent TIM barrel enzymes"/>
    <property type="match status" value="1"/>
</dbReference>
<sequence length="261" mass="29503">MKSVVSSYNLIDLQIEEAIQIILGNGWKAIEIMCEGHGYEMLSWSNEKRKNLRSLLNEYGASIHFHAPITKFNPASDDVAAGLKADEVWGQCMELVDFFESDYILFHPGRSNNHKRGLENIQKYFQQKCSDLPDQAMLILENVPPYKNEIGTNSSDLLAIIDGLDKEKVGICFDTGHAFLSNRSSFHQELLALKPYIKVFHLNDNHGLTDEHLAIGDGEIPFDPVIQLIKEENTSYFVNFEMKSLDFANKSHVDLKGLLGV</sequence>
<comment type="caution">
    <text evidence="3">The sequence shown here is derived from an EMBL/GenBank/DDBJ whole genome shotgun (WGS) entry which is preliminary data.</text>
</comment>
<dbReference type="OrthoDB" id="110795at2"/>
<dbReference type="Pfam" id="PF01261">
    <property type="entry name" value="AP_endonuc_2"/>
    <property type="match status" value="1"/>
</dbReference>
<keyword evidence="3" id="KW-0413">Isomerase</keyword>
<dbReference type="GO" id="GO:0008270">
    <property type="term" value="F:zinc ion binding"/>
    <property type="evidence" value="ECO:0007669"/>
    <property type="project" value="InterPro"/>
</dbReference>
<dbReference type="EMBL" id="QWEG01000024">
    <property type="protein sequence ID" value="RHW31171.1"/>
    <property type="molecule type" value="Genomic_DNA"/>
</dbReference>
<reference evidence="3 4" key="1">
    <citation type="journal article" date="2017" name="Int. J. Syst. Evol. Microbiol.">
        <title>Bacillus notoginsengisoli sp. nov., a novel bacterium isolated from the rhizosphere of Panax notoginseng.</title>
        <authorList>
            <person name="Zhang M.Y."/>
            <person name="Cheng J."/>
            <person name="Cai Y."/>
            <person name="Zhang T.Y."/>
            <person name="Wu Y.Y."/>
            <person name="Manikprabhu D."/>
            <person name="Li W.J."/>
            <person name="Zhang Y.X."/>
        </authorList>
    </citation>
    <scope>NUCLEOTIDE SEQUENCE [LARGE SCALE GENOMIC DNA]</scope>
    <source>
        <strain evidence="3 4">JCM 30743</strain>
    </source>
</reference>
<evidence type="ECO:0000259" key="2">
    <source>
        <dbReference type="Pfam" id="PF01261"/>
    </source>
</evidence>
<proteinExistence type="predicted"/>
<dbReference type="PANTHER" id="PTHR21445">
    <property type="entry name" value="ENDONUCLEASE IV ENDODEOXYRIBONUCLEASE IV"/>
    <property type="match status" value="1"/>
</dbReference>
<evidence type="ECO:0000313" key="4">
    <source>
        <dbReference type="Proteomes" id="UP000284416"/>
    </source>
</evidence>
<dbReference type="GO" id="GO:0003677">
    <property type="term" value="F:DNA binding"/>
    <property type="evidence" value="ECO:0007669"/>
    <property type="project" value="InterPro"/>
</dbReference>
<dbReference type="PANTHER" id="PTHR21445:SF0">
    <property type="entry name" value="APURINIC-APYRIMIDINIC ENDONUCLEASE"/>
    <property type="match status" value="1"/>
</dbReference>
<dbReference type="SUPFAM" id="SSF51658">
    <property type="entry name" value="Xylose isomerase-like"/>
    <property type="match status" value="1"/>
</dbReference>
<dbReference type="InterPro" id="IPR013022">
    <property type="entry name" value="Xyl_isomerase-like_TIM-brl"/>
</dbReference>
<dbReference type="InterPro" id="IPR036237">
    <property type="entry name" value="Xyl_isomerase-like_sf"/>
</dbReference>
<dbReference type="GO" id="GO:0003906">
    <property type="term" value="F:DNA-(apurinic or apyrimidinic site) endonuclease activity"/>
    <property type="evidence" value="ECO:0007669"/>
    <property type="project" value="TreeGrafter"/>
</dbReference>
<keyword evidence="1" id="KW-0540">Nuclease</keyword>
<evidence type="ECO:0000313" key="3">
    <source>
        <dbReference type="EMBL" id="RHW31171.1"/>
    </source>
</evidence>
<name>A0A417YEU2_9BACI</name>
<accession>A0A417YEU2</accession>
<gene>
    <name evidence="3" type="ORF">D1B31_22550</name>
</gene>
<evidence type="ECO:0000256" key="1">
    <source>
        <dbReference type="ARBA" id="ARBA00022722"/>
    </source>
</evidence>
<dbReference type="InterPro" id="IPR001719">
    <property type="entry name" value="AP_endonuc_2"/>
</dbReference>
<dbReference type="GO" id="GO:0006284">
    <property type="term" value="P:base-excision repair"/>
    <property type="evidence" value="ECO:0007669"/>
    <property type="project" value="TreeGrafter"/>
</dbReference>
<dbReference type="AlphaFoldDB" id="A0A417YEU2"/>
<dbReference type="GO" id="GO:0016853">
    <property type="term" value="F:isomerase activity"/>
    <property type="evidence" value="ECO:0007669"/>
    <property type="project" value="UniProtKB-KW"/>
</dbReference>
<dbReference type="SMART" id="SM00518">
    <property type="entry name" value="AP2Ec"/>
    <property type="match status" value="1"/>
</dbReference>
<dbReference type="GO" id="GO:0008081">
    <property type="term" value="F:phosphoric diester hydrolase activity"/>
    <property type="evidence" value="ECO:0007669"/>
    <property type="project" value="TreeGrafter"/>
</dbReference>
<feature type="domain" description="Xylose isomerase-like TIM barrel" evidence="2">
    <location>
        <begin position="25"/>
        <end position="243"/>
    </location>
</feature>
<keyword evidence="4" id="KW-1185">Reference proteome</keyword>
<protein>
    <submittedName>
        <fullName evidence="3">Sugar phosphate isomerase/epimerase</fullName>
    </submittedName>
</protein>
<organism evidence="3 4">
    <name type="scientific">Neobacillus notoginsengisoli</name>
    <dbReference type="NCBI Taxonomy" id="1578198"/>
    <lineage>
        <taxon>Bacteria</taxon>
        <taxon>Bacillati</taxon>
        <taxon>Bacillota</taxon>
        <taxon>Bacilli</taxon>
        <taxon>Bacillales</taxon>
        <taxon>Bacillaceae</taxon>
        <taxon>Neobacillus</taxon>
    </lineage>
</organism>